<evidence type="ECO:0000313" key="1">
    <source>
        <dbReference type="EMBL" id="KAI2384213.1"/>
    </source>
</evidence>
<dbReference type="EMBL" id="JALBCA010000077">
    <property type="protein sequence ID" value="KAI2384213.1"/>
    <property type="molecule type" value="Genomic_DNA"/>
</dbReference>
<keyword evidence="1" id="KW-0808">Transferase</keyword>
<sequence length="308" mass="33977">MEKYSQFRDRGSGIAPFLPVSSSLQPLSLAIRATVFVIRLPLMLFLCSAYFGFGQWLPIGTLGKKFCLWAIAAIGGVWWIDLHIDGVKKGSLACEHPTRLPHPGTIIASSFTSPIDSLYLAAVFDPVFTVAYPSTPKIRRISLLQAITYAFSFPETGSSTSNLTDLPSLLQQNPNRCVVVFPECTTTNGQGILELSPCIASAPRHTKIFAVNLRYTPADITTPIPRSYLSFIWNLLSQATHCIRVRIAEPITIDQCSPNNTVVQPKVILNLVGDTLATLGRIKRVGLGVKEKQEFLSIWFEKKKVVDI</sequence>
<proteinExistence type="predicted"/>
<accession>A0ACB8UVM9</accession>
<organism evidence="1">
    <name type="scientific">Ophidiomyces ophidiicola</name>
    <dbReference type="NCBI Taxonomy" id="1387563"/>
    <lineage>
        <taxon>Eukaryota</taxon>
        <taxon>Fungi</taxon>
        <taxon>Dikarya</taxon>
        <taxon>Ascomycota</taxon>
        <taxon>Pezizomycotina</taxon>
        <taxon>Eurotiomycetes</taxon>
        <taxon>Eurotiomycetidae</taxon>
        <taxon>Onygenales</taxon>
        <taxon>Onygenaceae</taxon>
        <taxon>Ophidiomyces</taxon>
    </lineage>
</organism>
<reference evidence="1" key="1">
    <citation type="journal article" date="2022" name="bioRxiv">
        <title>Population genetic analysis of Ophidiomyces ophidiicola, the causative agent of snake fungal disease, indicates recent introductions to the USA.</title>
        <authorList>
            <person name="Ladner J.T."/>
            <person name="Palmer J.M."/>
            <person name="Ettinger C.L."/>
            <person name="Stajich J.E."/>
            <person name="Farrell T.M."/>
            <person name="Glorioso B.M."/>
            <person name="Lawson B."/>
            <person name="Price S.J."/>
            <person name="Stengle A.G."/>
            <person name="Grear D.A."/>
            <person name="Lorch J.M."/>
        </authorList>
    </citation>
    <scope>NUCLEOTIDE SEQUENCE</scope>
    <source>
        <strain evidence="1">NWHC 24266-5</strain>
    </source>
</reference>
<name>A0ACB8UVM9_9EURO</name>
<comment type="caution">
    <text evidence="1">The sequence shown here is derived from an EMBL/GenBank/DDBJ whole genome shotgun (WGS) entry which is preliminary data.</text>
</comment>
<gene>
    <name evidence="1" type="primary">vps66</name>
    <name evidence="1" type="ORF">LOY88_004816</name>
</gene>
<protein>
    <submittedName>
        <fullName evidence="1">Lysophosphatidic acid:oleoyl-CoA acyltransferase 1</fullName>
    </submittedName>
</protein>
<keyword evidence="1" id="KW-0012">Acyltransferase</keyword>